<dbReference type="SUPFAM" id="SSF54593">
    <property type="entry name" value="Glyoxalase/Bleomycin resistance protein/Dihydroxybiphenyl dioxygenase"/>
    <property type="match status" value="2"/>
</dbReference>
<dbReference type="InterPro" id="IPR004360">
    <property type="entry name" value="Glyas_Fos-R_dOase_dom"/>
</dbReference>
<comment type="caution">
    <text evidence="2">The sequence shown here is derived from an EMBL/GenBank/DDBJ whole genome shotgun (WGS) entry which is preliminary data.</text>
</comment>
<feature type="domain" description="VOC" evidence="1">
    <location>
        <begin position="140"/>
        <end position="260"/>
    </location>
</feature>
<dbReference type="AlphaFoldDB" id="A0A3R8SQ79"/>
<dbReference type="GeneID" id="78121084"/>
<dbReference type="CDD" id="cd07247">
    <property type="entry name" value="SgaA_N_like"/>
    <property type="match status" value="2"/>
</dbReference>
<organism evidence="2 3">
    <name type="scientific">Brachybacterium paraconglomeratum</name>
    <dbReference type="NCBI Taxonomy" id="173362"/>
    <lineage>
        <taxon>Bacteria</taxon>
        <taxon>Bacillati</taxon>
        <taxon>Actinomycetota</taxon>
        <taxon>Actinomycetes</taxon>
        <taxon>Micrococcales</taxon>
        <taxon>Dermabacteraceae</taxon>
        <taxon>Brachybacterium</taxon>
    </lineage>
</organism>
<dbReference type="Proteomes" id="UP000274327">
    <property type="component" value="Unassembled WGS sequence"/>
</dbReference>
<gene>
    <name evidence="2" type="ORF">DS079_08620</name>
</gene>
<name>A0A3R8SQ79_9MICO</name>
<proteinExistence type="predicted"/>
<dbReference type="EMBL" id="QOCI01000006">
    <property type="protein sequence ID" value="RRR18844.1"/>
    <property type="molecule type" value="Genomic_DNA"/>
</dbReference>
<dbReference type="InterPro" id="IPR029068">
    <property type="entry name" value="Glyas_Bleomycin-R_OHBP_Dase"/>
</dbReference>
<dbReference type="InterPro" id="IPR041581">
    <property type="entry name" value="Glyoxalase_6"/>
</dbReference>
<keyword evidence="3" id="KW-1185">Reference proteome</keyword>
<reference evidence="2 3" key="1">
    <citation type="submission" date="2018-07" db="EMBL/GenBank/DDBJ databases">
        <title>Brachybacteriurn paraconglorneratum KCTC 9916.</title>
        <authorList>
            <person name="Li Y."/>
        </authorList>
    </citation>
    <scope>NUCLEOTIDE SEQUENCE [LARGE SCALE GENOMIC DNA]</scope>
    <source>
        <strain evidence="2 3">KCTC 9916</strain>
    </source>
</reference>
<dbReference type="InterPro" id="IPR052164">
    <property type="entry name" value="Anthracycline_SecMetBiosynth"/>
</dbReference>
<feature type="domain" description="VOC" evidence="1">
    <location>
        <begin position="7"/>
        <end position="126"/>
    </location>
</feature>
<evidence type="ECO:0000313" key="3">
    <source>
        <dbReference type="Proteomes" id="UP000274327"/>
    </source>
</evidence>
<sequence length="267" mass="28240">MTRSTGTTTWLDLSAQDVSAVMPFYAGLFGWEVEGLGEEFGGYRILRNDGKLVGGAMSVAGMTCPEGSPLPSEWGVYLTVDDVDARVARAREAGGGVVVPADDIGDSGRMAVVLDSVGAPIGMWQPKQLEGYEFTGRPGSPVWFELMTHRYDDAAAFYTAVFDAELVPMGEGMDEGGDDFRYATNGSGESASWGLCDAAGMMPEEAMGWRVYFGVESTEQALAKVQELGGSVLDGPFDSPFGRITTIADPEGASFQISAMGEATTEG</sequence>
<protein>
    <submittedName>
        <fullName evidence="2">VOC family protein</fullName>
    </submittedName>
</protein>
<dbReference type="Pfam" id="PF00903">
    <property type="entry name" value="Glyoxalase"/>
    <property type="match status" value="1"/>
</dbReference>
<evidence type="ECO:0000259" key="1">
    <source>
        <dbReference type="PROSITE" id="PS51819"/>
    </source>
</evidence>
<dbReference type="PROSITE" id="PS51819">
    <property type="entry name" value="VOC"/>
    <property type="match status" value="2"/>
</dbReference>
<dbReference type="Gene3D" id="3.10.180.10">
    <property type="entry name" value="2,3-Dihydroxybiphenyl 1,2-Dioxygenase, domain 1"/>
    <property type="match status" value="2"/>
</dbReference>
<dbReference type="PANTHER" id="PTHR33993">
    <property type="entry name" value="GLYOXALASE-RELATED"/>
    <property type="match status" value="1"/>
</dbReference>
<dbReference type="InterPro" id="IPR037523">
    <property type="entry name" value="VOC_core"/>
</dbReference>
<dbReference type="RefSeq" id="WP_126986572.1">
    <property type="nucleotide sequence ID" value="NZ_ML133854.1"/>
</dbReference>
<evidence type="ECO:0000313" key="2">
    <source>
        <dbReference type="EMBL" id="RRR18844.1"/>
    </source>
</evidence>
<dbReference type="Pfam" id="PF18029">
    <property type="entry name" value="Glyoxalase_6"/>
    <property type="match status" value="1"/>
</dbReference>
<accession>A0A3R8SQ79</accession>
<dbReference type="PANTHER" id="PTHR33993:SF14">
    <property type="entry name" value="GB|AAF24581.1"/>
    <property type="match status" value="1"/>
</dbReference>